<evidence type="ECO:0000313" key="1">
    <source>
        <dbReference type="EMBL" id="CAF1924993.1"/>
    </source>
</evidence>
<dbReference type="InterPro" id="IPR036312">
    <property type="entry name" value="Bifun_inhib/LTP/seed_sf"/>
</dbReference>
<dbReference type="Proteomes" id="UP001295469">
    <property type="component" value="Chromosome C05"/>
</dbReference>
<dbReference type="OMA" id="CRIPLAV"/>
<reference evidence="1" key="3">
    <citation type="submission" date="2021-01" db="EMBL/GenBank/DDBJ databases">
        <authorList>
            <consortium name="Genoscope - CEA"/>
            <person name="William W."/>
        </authorList>
    </citation>
    <scope>NUCLEOTIDE SEQUENCE</scope>
</reference>
<dbReference type="Gene3D" id="1.10.110.10">
    <property type="entry name" value="Plant lipid-transfer and hydrophobic proteins"/>
    <property type="match status" value="1"/>
</dbReference>
<organism evidence="2 3">
    <name type="scientific">Brassica napus</name>
    <name type="common">Rape</name>
    <dbReference type="NCBI Taxonomy" id="3708"/>
    <lineage>
        <taxon>Eukaryota</taxon>
        <taxon>Viridiplantae</taxon>
        <taxon>Streptophyta</taxon>
        <taxon>Embryophyta</taxon>
        <taxon>Tracheophyta</taxon>
        <taxon>Spermatophyta</taxon>
        <taxon>Magnoliopsida</taxon>
        <taxon>eudicotyledons</taxon>
        <taxon>Gunneridae</taxon>
        <taxon>Pentapetalae</taxon>
        <taxon>rosids</taxon>
        <taxon>malvids</taxon>
        <taxon>Brassicales</taxon>
        <taxon>Brassicaceae</taxon>
        <taxon>Brassiceae</taxon>
        <taxon>Brassica</taxon>
    </lineage>
</organism>
<reference evidence="2" key="2">
    <citation type="submission" date="2014-06" db="EMBL/GenBank/DDBJ databases">
        <authorList>
            <person name="Genoscope - CEA"/>
        </authorList>
    </citation>
    <scope>NUCLEOTIDE SEQUENCE</scope>
</reference>
<dbReference type="PaxDb" id="3708-A0A078G3T9"/>
<evidence type="ECO:0000313" key="3">
    <source>
        <dbReference type="Proteomes" id="UP000028999"/>
    </source>
</evidence>
<reference evidence="2 3" key="1">
    <citation type="journal article" date="2014" name="Science">
        <title>Plant genetics. Early allopolyploid evolution in the post-Neolithic Brassica napus oilseed genome.</title>
        <authorList>
            <person name="Chalhoub B."/>
            <person name="Denoeud F."/>
            <person name="Liu S."/>
            <person name="Parkin I.A."/>
            <person name="Tang H."/>
            <person name="Wang X."/>
            <person name="Chiquet J."/>
            <person name="Belcram H."/>
            <person name="Tong C."/>
            <person name="Samans B."/>
            <person name="Correa M."/>
            <person name="Da Silva C."/>
            <person name="Just J."/>
            <person name="Falentin C."/>
            <person name="Koh C.S."/>
            <person name="Le Clainche I."/>
            <person name="Bernard M."/>
            <person name="Bento P."/>
            <person name="Noel B."/>
            <person name="Labadie K."/>
            <person name="Alberti A."/>
            <person name="Charles M."/>
            <person name="Arnaud D."/>
            <person name="Guo H."/>
            <person name="Daviaud C."/>
            <person name="Alamery S."/>
            <person name="Jabbari K."/>
            <person name="Zhao M."/>
            <person name="Edger P.P."/>
            <person name="Chelaifa H."/>
            <person name="Tack D."/>
            <person name="Lassalle G."/>
            <person name="Mestiri I."/>
            <person name="Schnel N."/>
            <person name="Le Paslier M.C."/>
            <person name="Fan G."/>
            <person name="Renault V."/>
            <person name="Bayer P.E."/>
            <person name="Golicz A.A."/>
            <person name="Manoli S."/>
            <person name="Lee T.H."/>
            <person name="Thi V.H."/>
            <person name="Chalabi S."/>
            <person name="Hu Q."/>
            <person name="Fan C."/>
            <person name="Tollenaere R."/>
            <person name="Lu Y."/>
            <person name="Battail C."/>
            <person name="Shen J."/>
            <person name="Sidebottom C.H."/>
            <person name="Wang X."/>
            <person name="Canaguier A."/>
            <person name="Chauveau A."/>
            <person name="Berard A."/>
            <person name="Deniot G."/>
            <person name="Guan M."/>
            <person name="Liu Z."/>
            <person name="Sun F."/>
            <person name="Lim Y.P."/>
            <person name="Lyons E."/>
            <person name="Town C.D."/>
            <person name="Bancroft I."/>
            <person name="Wang X."/>
            <person name="Meng J."/>
            <person name="Ma J."/>
            <person name="Pires J.C."/>
            <person name="King G.J."/>
            <person name="Brunel D."/>
            <person name="Delourme R."/>
            <person name="Renard M."/>
            <person name="Aury J.M."/>
            <person name="Adams K.L."/>
            <person name="Batley J."/>
            <person name="Snowdon R.J."/>
            <person name="Tost J."/>
            <person name="Edwards D."/>
            <person name="Zhou Y."/>
            <person name="Hua W."/>
            <person name="Sharpe A.G."/>
            <person name="Paterson A.H."/>
            <person name="Guan C."/>
            <person name="Wincker P."/>
        </authorList>
    </citation>
    <scope>NUCLEOTIDE SEQUENCE [LARGE SCALE GENOMIC DNA]</scope>
    <source>
        <strain evidence="3">cv. Darmor-bzh</strain>
    </source>
</reference>
<protein>
    <submittedName>
        <fullName evidence="1">(rape) hypothetical protein</fullName>
    </submittedName>
    <submittedName>
        <fullName evidence="2">BnaC05g08820D protein</fullName>
    </submittedName>
</protein>
<name>A0A078G3T9_BRANA</name>
<dbReference type="EMBL" id="LK032095">
    <property type="protein sequence ID" value="CDY19373.1"/>
    <property type="molecule type" value="Genomic_DNA"/>
</dbReference>
<sequence>MAKDIVKPCLRGVPRQMPTLDCCVAIVDADRQAIRTPGRQDLCDAIKSSPYNKIINFPQLCRIPLAVPMSPMIDCKMYIYFPPIFHSHVLIYLFT</sequence>
<dbReference type="EMBL" id="HG994369">
    <property type="protein sequence ID" value="CAF1924993.1"/>
    <property type="molecule type" value="Genomic_DNA"/>
</dbReference>
<evidence type="ECO:0000313" key="2">
    <source>
        <dbReference type="EMBL" id="CDY19373.1"/>
    </source>
</evidence>
<dbReference type="Gramene" id="CDY19373">
    <property type="protein sequence ID" value="CDY19373"/>
    <property type="gene ID" value="GSBRNA2T00008910001"/>
</dbReference>
<dbReference type="STRING" id="3708.A0A078G3T9"/>
<proteinExistence type="predicted"/>
<keyword evidence="3" id="KW-1185">Reference proteome</keyword>
<dbReference type="AlphaFoldDB" id="A0A078G3T9"/>
<dbReference type="SMR" id="A0A078G3T9"/>
<dbReference type="Proteomes" id="UP000028999">
    <property type="component" value="Unassembled WGS sequence"/>
</dbReference>
<accession>A0A078G3T9</accession>
<gene>
    <name evidence="2" type="primary">BnaC05g08820D</name>
    <name evidence="1" type="ORF">DARMORV10_C05P09940.1</name>
    <name evidence="2" type="ORF">GSBRNA2T00008910001</name>
</gene>
<dbReference type="SUPFAM" id="SSF47699">
    <property type="entry name" value="Bifunctional inhibitor/lipid-transfer protein/seed storage 2S albumin"/>
    <property type="match status" value="1"/>
</dbReference>